<evidence type="ECO:0000256" key="3">
    <source>
        <dbReference type="ARBA" id="ARBA00022801"/>
    </source>
</evidence>
<dbReference type="ExpressionAtlas" id="Q9C6E3">
    <property type="expression patterns" value="baseline and differential"/>
</dbReference>
<keyword evidence="2" id="KW-0645">Protease</keyword>
<feature type="compositionally biased region" description="Polar residues" evidence="5">
    <location>
        <begin position="608"/>
        <end position="622"/>
    </location>
</feature>
<dbReference type="InterPro" id="IPR015410">
    <property type="entry name" value="DUF1985"/>
</dbReference>
<keyword evidence="6" id="KW-0812">Transmembrane</keyword>
<evidence type="ECO:0000256" key="6">
    <source>
        <dbReference type="SAM" id="Phobius"/>
    </source>
</evidence>
<reference key="1">
    <citation type="journal article" date="2000" name="Nature">
        <title>Sequence and analysis of chromosome 1 of the plant Arabidopsis thaliana.</title>
        <authorList>
            <person name="Theologis A."/>
            <person name="Ecker J.R."/>
            <person name="Palm C.J."/>
            <person name="Federspiel N.A."/>
            <person name="Kaul S."/>
            <person name="White O."/>
            <person name="Alonso J."/>
            <person name="Altafi H."/>
            <person name="Araujo R."/>
            <person name="Bowman C.L."/>
            <person name="Brooks S.Y."/>
            <person name="Buehler E."/>
            <person name="Chan A."/>
            <person name="Chao Q."/>
            <person name="Chen H."/>
            <person name="Cheuk R.F."/>
            <person name="Chin C.W."/>
            <person name="Chung M.K."/>
            <person name="Conn L."/>
            <person name="Conway A.B."/>
            <person name="Conway A.R."/>
            <person name="Creasy T.H."/>
            <person name="Dewar K."/>
            <person name="Dunn P."/>
            <person name="Etgu P."/>
            <person name="Feldblyum T.V."/>
            <person name="Feng J."/>
            <person name="Fong B."/>
            <person name="Fujii C.Y."/>
            <person name="Gill J.E."/>
            <person name="Goldsmith A.D."/>
            <person name="Haas B."/>
            <person name="Hansen N.F."/>
            <person name="Hughes B."/>
            <person name="Huizar L."/>
            <person name="Hunter J.L."/>
            <person name="Jenkins J."/>
            <person name="Johnson-Hopson C."/>
            <person name="Khan S."/>
            <person name="Khaykin E."/>
            <person name="Kim C.J."/>
            <person name="Koo H.L."/>
            <person name="Kremenetskaia I."/>
            <person name="Kurtz D.B."/>
            <person name="Kwan A."/>
            <person name="Lam B."/>
            <person name="Langin-Hooper S."/>
            <person name="Lee A."/>
            <person name="Lee J.M."/>
            <person name="Lenz C.A."/>
            <person name="Li J.H."/>
            <person name="Li Y."/>
            <person name="Lin X."/>
            <person name="Liu S.X."/>
            <person name="Liu Z.A."/>
            <person name="Luros J.S."/>
            <person name="Maiti R."/>
            <person name="Marziali A."/>
            <person name="Militscher J."/>
            <person name="Miranda M."/>
            <person name="Nguyen M."/>
            <person name="Nierman W.C."/>
            <person name="Osborne B.I."/>
            <person name="Pai G."/>
            <person name="Peterson J."/>
            <person name="Pham P.K."/>
            <person name="Rizzo M."/>
            <person name="Rooney T."/>
            <person name="Rowley D."/>
            <person name="Sakano H."/>
            <person name="Salzberg S.L."/>
            <person name="Schwartz J.R."/>
            <person name="Shinn P."/>
            <person name="Southwick A.M."/>
            <person name="Sun H."/>
            <person name="Tallon L.J."/>
            <person name="Tambunga G."/>
            <person name="Toriumi M.J."/>
            <person name="Town C.D."/>
            <person name="Utterback T."/>
            <person name="Van Aken S."/>
            <person name="Vaysberg M."/>
            <person name="Vysotskaia V.S."/>
            <person name="Walker M."/>
            <person name="Wu D."/>
            <person name="Yu G."/>
            <person name="Fraser C.M."/>
            <person name="Venter J.C."/>
            <person name="Davis R.W."/>
        </authorList>
    </citation>
    <scope>NUCLEOTIDE SEQUENCE [LARGE SCALE GENOMIC DNA]</scope>
    <source>
        <strain>cv. Columbia</strain>
    </source>
</reference>
<keyword evidence="6" id="KW-0472">Membrane</keyword>
<feature type="compositionally biased region" description="Polar residues" evidence="5">
    <location>
        <begin position="732"/>
        <end position="741"/>
    </location>
</feature>
<dbReference type="InterPro" id="IPR003653">
    <property type="entry name" value="Peptidase_C48_C"/>
</dbReference>
<organism evidence="8">
    <name type="scientific">Arabidopsis thaliana</name>
    <name type="common">Mouse-ear cress</name>
    <dbReference type="NCBI Taxonomy" id="3702"/>
    <lineage>
        <taxon>Eukaryota</taxon>
        <taxon>Viridiplantae</taxon>
        <taxon>Streptophyta</taxon>
        <taxon>Embryophyta</taxon>
        <taxon>Tracheophyta</taxon>
        <taxon>Spermatophyta</taxon>
        <taxon>Magnoliopsida</taxon>
        <taxon>eudicotyledons</taxon>
        <taxon>Gunneridae</taxon>
        <taxon>Pentapetalae</taxon>
        <taxon>rosids</taxon>
        <taxon>malvids</taxon>
        <taxon>Brassicales</taxon>
        <taxon>Brassicaceae</taxon>
        <taxon>Camelineae</taxon>
        <taxon>Arabidopsis</taxon>
    </lineage>
</organism>
<gene>
    <name evidence="8" type="primary">T32G9.33</name>
</gene>
<evidence type="ECO:0000259" key="7">
    <source>
        <dbReference type="PROSITE" id="PS50600"/>
    </source>
</evidence>
<feature type="compositionally biased region" description="Polar residues" evidence="5">
    <location>
        <begin position="1002"/>
        <end position="1013"/>
    </location>
</feature>
<name>Q9C6E3_ARATH</name>
<feature type="coiled-coil region" evidence="4">
    <location>
        <begin position="550"/>
        <end position="584"/>
    </location>
</feature>
<feature type="region of interest" description="Disordered" evidence="5">
    <location>
        <begin position="864"/>
        <end position="883"/>
    </location>
</feature>
<sequence length="1311" mass="147822">MRECVVFFSGRVGSGGLVLDAVVAKPRWCEVVPGRFFSWLWTLGVIAVVILSARLLVVVVATRGGILAFVLPDRRGLVTVEVRGWWLLAVRVRFGVLSSFSVLIYSERKLLGLTGSRFLSCKRGVFVSAGSTSQEPSSQWDSNLPNRLFATDHYPRGRLNVYSRPDILSFIKKVFDGTEELDFILQSCFGPLFHLPVSRVATSGKVIHALLCRQLLTKKKYEFWTVFGGHPMRFSLLEFASVTGLPCGEFPDEYDPEDSPVYDDGKKSYWNELIGPDKTVTLGDISAMLTKKRSKLSSDHKLKLTFLLIVDGVLIASNQTGRLTFKYVEMLADLEKFLLFPWGRESFMKTVEAMTPEKRILAKSTGKRQLTNDPIQNLVKQLQQITFRLKGFPHALQLLAFRNIPGMVDLLKFDDTSLTILHWKNLTHPTQLITLPQIHSLESNLKRPVDPLIGEDINVDQSWAEWDDEVKDRKVSYMNGLILTAHQFKKSDWPGGDATLPSIKSPKEKSSVVHKKHIVDRKKRLRVKSDPPKSKHSYSTRFNQVVRLSDDEKSRLIVDLQNKVEELSNRVMKLEKKRKTVTFKRSRNLAFGFVPLSSRSKRQKSLEVPTQSQSSENPSHSHTLSDEQNEDFDIEHQSEQKDDSWDVSPPLSHPSTIVQDDEFKKFQDESIDRTTLTNTVITDDPMDVNHTPHESQDSEKDDATEDNPIYDTGAKDPNDNEPDDEGKIHFDSSANVSNKKQSPLEEHNIMEVNLEAGEASQSVVEPHPDDPMEANSPDCNSPQGNAASLCILKDPNDHEADDEGKIQFDSSANLSQKEQSPLEQDNIMEETLETVEASHSLLETQPEENIDNDHMTEVTLESAATSHSVELPQPDDPMEGNAASHSLLETQPEVNSDGDSMKLHVYINIQVTLEMPASSHSVSEAQPEEKIGNDPMEDTMETPPAAHSLTGFAMFSKKKVTMETAAAIHSGVCKDNTDPMKAMVVFVKPVFDTSSKADKEPQSSPTHSPNIVGTRNEDNNSEHSNSTAREPDQYFELSDSSPARNREKPNLSQAEARLVAEFTSQPILETQALLPTLKKAEYSQFVKTLSSSPNIEHLTKCGFLISNKFFVELAKPQQWVSTLHMEVLVSLLSRRLRTTLENHRSAFVDPWFTSHLQAKFRAFNAAKVKSRVRWSEDMQRFIKGSKTEWFKDIDTIYAPMIWNDCHWVGLSINLGIWSVEILDPNTDLYDDAKNHGLQPFGWSRIDGIYKNLWSGDCGPVAMKFLEIQASDKLPDKKAEITDKHVDAFRRQYAMDIYKQCVCSLYSSNVSD</sequence>
<keyword evidence="6" id="KW-1133">Transmembrane helix</keyword>
<reference evidence="8" key="2">
    <citation type="submission" date="2001-01" db="EMBL/GenBank/DDBJ databases">
        <title>Arabidopsis thaliana chromosome 1 BAC T32G9 genomic sequence.</title>
        <authorList>
            <person name="Lin X."/>
            <person name="Kaul S."/>
            <person name="Town C.D."/>
            <person name="Benito M."/>
            <person name="Creasy T.H."/>
            <person name="Haas B.J."/>
            <person name="Wu D."/>
            <person name="Maiti R."/>
            <person name="Ronning C.M."/>
            <person name="Koo H."/>
            <person name="Fujii C.Y."/>
            <person name="Utterback T.R."/>
            <person name="Barnstead M.E."/>
            <person name="Bowman C.L."/>
            <person name="White O."/>
            <person name="Nierman W.C."/>
            <person name="Fraser C.M."/>
        </authorList>
    </citation>
    <scope>NUCLEOTIDE SEQUENCE</scope>
</reference>
<proteinExistence type="inferred from homology"/>
<dbReference type="GO" id="GO:0006508">
    <property type="term" value="P:proteolysis"/>
    <property type="evidence" value="ECO:0007669"/>
    <property type="project" value="UniProtKB-KW"/>
</dbReference>
<feature type="compositionally biased region" description="Basic and acidic residues" evidence="5">
    <location>
        <begin position="634"/>
        <end position="644"/>
    </location>
</feature>
<dbReference type="Gene3D" id="3.40.395.10">
    <property type="entry name" value="Adenoviral Proteinase, Chain A"/>
    <property type="match status" value="1"/>
</dbReference>
<feature type="transmembrane region" description="Helical" evidence="6">
    <location>
        <begin position="39"/>
        <end position="72"/>
    </location>
</feature>
<feature type="compositionally biased region" description="Polar residues" evidence="5">
    <location>
        <begin position="777"/>
        <end position="786"/>
    </location>
</feature>
<dbReference type="PIR" id="G86471">
    <property type="entry name" value="G86471"/>
</dbReference>
<dbReference type="PROSITE" id="PS50600">
    <property type="entry name" value="ULP_PROTEASE"/>
    <property type="match status" value="1"/>
</dbReference>
<dbReference type="InterPro" id="IPR038765">
    <property type="entry name" value="Papain-like_cys_pep_sf"/>
</dbReference>
<evidence type="ECO:0000256" key="2">
    <source>
        <dbReference type="ARBA" id="ARBA00022670"/>
    </source>
</evidence>
<evidence type="ECO:0000313" key="8">
    <source>
        <dbReference type="EMBL" id="AAG50606.1"/>
    </source>
</evidence>
<feature type="domain" description="Ubiquitin-like protease family profile" evidence="7">
    <location>
        <begin position="1103"/>
        <end position="1268"/>
    </location>
</feature>
<protein>
    <submittedName>
        <fullName evidence="8">Uncharacterized protein T32G9.33</fullName>
    </submittedName>
</protein>
<feature type="region of interest" description="Disordered" evidence="5">
    <location>
        <begin position="499"/>
        <end position="540"/>
    </location>
</feature>
<feature type="compositionally biased region" description="Basic residues" evidence="5">
    <location>
        <begin position="512"/>
        <end position="526"/>
    </location>
</feature>
<dbReference type="PANTHER" id="PTHR48449:SF1">
    <property type="entry name" value="DUF1985 DOMAIN-CONTAINING PROTEIN"/>
    <property type="match status" value="1"/>
</dbReference>
<dbReference type="SUPFAM" id="SSF54001">
    <property type="entry name" value="Cysteine proteinases"/>
    <property type="match status" value="1"/>
</dbReference>
<evidence type="ECO:0000256" key="5">
    <source>
        <dbReference type="SAM" id="MobiDB-lite"/>
    </source>
</evidence>
<feature type="region of interest" description="Disordered" evidence="5">
    <location>
        <begin position="994"/>
        <end position="1051"/>
    </location>
</feature>
<evidence type="ECO:0000256" key="1">
    <source>
        <dbReference type="ARBA" id="ARBA00005234"/>
    </source>
</evidence>
<feature type="transmembrane region" description="Helical" evidence="6">
    <location>
        <begin position="84"/>
        <end position="105"/>
    </location>
</feature>
<dbReference type="GO" id="GO:0008234">
    <property type="term" value="F:cysteine-type peptidase activity"/>
    <property type="evidence" value="ECO:0007669"/>
    <property type="project" value="InterPro"/>
</dbReference>
<keyword evidence="3" id="KW-0378">Hydrolase</keyword>
<dbReference type="EMBL" id="AC079605">
    <property type="protein sequence ID" value="AAG50606.1"/>
    <property type="molecule type" value="Genomic_DNA"/>
</dbReference>
<feature type="region of interest" description="Disordered" evidence="5">
    <location>
        <begin position="917"/>
        <end position="938"/>
    </location>
</feature>
<feature type="region of interest" description="Disordered" evidence="5">
    <location>
        <begin position="600"/>
        <end position="744"/>
    </location>
</feature>
<dbReference type="Pfam" id="PF02902">
    <property type="entry name" value="Peptidase_C48"/>
    <property type="match status" value="1"/>
</dbReference>
<dbReference type="Pfam" id="PF09331">
    <property type="entry name" value="DUF1985"/>
    <property type="match status" value="1"/>
</dbReference>
<feature type="region of interest" description="Disordered" evidence="5">
    <location>
        <begin position="759"/>
        <end position="789"/>
    </location>
</feature>
<evidence type="ECO:0000256" key="4">
    <source>
        <dbReference type="SAM" id="Coils"/>
    </source>
</evidence>
<comment type="similarity">
    <text evidence="1">Belongs to the peptidase C48 family.</text>
</comment>
<accession>Q9C6E3</accession>
<keyword evidence="4" id="KW-0175">Coiled coil</keyword>
<feature type="compositionally biased region" description="Basic and acidic residues" evidence="5">
    <location>
        <begin position="661"/>
        <end position="672"/>
    </location>
</feature>
<dbReference type="PANTHER" id="PTHR48449">
    <property type="entry name" value="DUF1985 DOMAIN-CONTAINING PROTEIN"/>
    <property type="match status" value="1"/>
</dbReference>